<dbReference type="InterPro" id="IPR023198">
    <property type="entry name" value="PGP-like_dom2"/>
</dbReference>
<evidence type="ECO:0000313" key="2">
    <source>
        <dbReference type="Proteomes" id="UP000433493"/>
    </source>
</evidence>
<dbReference type="NCBIfam" id="TIGR01509">
    <property type="entry name" value="HAD-SF-IA-v3"/>
    <property type="match status" value="1"/>
</dbReference>
<dbReference type="InterPro" id="IPR023214">
    <property type="entry name" value="HAD_sf"/>
</dbReference>
<organism evidence="1 2">
    <name type="scientific">Gulosibacter chungangensis</name>
    <dbReference type="NCBI Taxonomy" id="979746"/>
    <lineage>
        <taxon>Bacteria</taxon>
        <taxon>Bacillati</taxon>
        <taxon>Actinomycetota</taxon>
        <taxon>Actinomycetes</taxon>
        <taxon>Micrococcales</taxon>
        <taxon>Microbacteriaceae</taxon>
        <taxon>Gulosibacter</taxon>
    </lineage>
</organism>
<dbReference type="InterPro" id="IPR041492">
    <property type="entry name" value="HAD_2"/>
</dbReference>
<dbReference type="Pfam" id="PF13419">
    <property type="entry name" value="HAD_2"/>
    <property type="match status" value="1"/>
</dbReference>
<name>A0A7J5BDA2_9MICO</name>
<dbReference type="GO" id="GO:0006281">
    <property type="term" value="P:DNA repair"/>
    <property type="evidence" value="ECO:0007669"/>
    <property type="project" value="TreeGrafter"/>
</dbReference>
<comment type="caution">
    <text evidence="1">The sequence shown here is derived from an EMBL/GenBank/DDBJ whole genome shotgun (WGS) entry which is preliminary data.</text>
</comment>
<dbReference type="EMBL" id="WBKB01000002">
    <property type="protein sequence ID" value="KAB1644170.1"/>
    <property type="molecule type" value="Genomic_DNA"/>
</dbReference>
<dbReference type="GO" id="GO:0005829">
    <property type="term" value="C:cytosol"/>
    <property type="evidence" value="ECO:0007669"/>
    <property type="project" value="TreeGrafter"/>
</dbReference>
<dbReference type="PANTHER" id="PTHR43434:SF1">
    <property type="entry name" value="PHOSPHOGLYCOLATE PHOSPHATASE"/>
    <property type="match status" value="1"/>
</dbReference>
<proteinExistence type="predicted"/>
<keyword evidence="1" id="KW-0378">Hydrolase</keyword>
<dbReference type="GO" id="GO:0008967">
    <property type="term" value="F:phosphoglycolate phosphatase activity"/>
    <property type="evidence" value="ECO:0007669"/>
    <property type="project" value="TreeGrafter"/>
</dbReference>
<dbReference type="RefSeq" id="WP_158051673.1">
    <property type="nucleotide sequence ID" value="NZ_WBKB01000002.1"/>
</dbReference>
<dbReference type="Gene3D" id="3.40.50.1000">
    <property type="entry name" value="HAD superfamily/HAD-like"/>
    <property type="match status" value="1"/>
</dbReference>
<reference evidence="1 2" key="1">
    <citation type="submission" date="2019-09" db="EMBL/GenBank/DDBJ databases">
        <title>Phylogeny of genus Pseudoclavibacter and closely related genus.</title>
        <authorList>
            <person name="Li Y."/>
        </authorList>
    </citation>
    <scope>NUCLEOTIDE SEQUENCE [LARGE SCALE GENOMIC DNA]</scope>
    <source>
        <strain evidence="1 2">KCTC 13959</strain>
    </source>
</reference>
<dbReference type="InterPro" id="IPR006439">
    <property type="entry name" value="HAD-SF_hydro_IA"/>
</dbReference>
<dbReference type="AlphaFoldDB" id="A0A7J5BDA2"/>
<dbReference type="SUPFAM" id="SSF56784">
    <property type="entry name" value="HAD-like"/>
    <property type="match status" value="1"/>
</dbReference>
<protein>
    <submittedName>
        <fullName evidence="1">HAD family hydrolase</fullName>
    </submittedName>
</protein>
<dbReference type="InterPro" id="IPR050155">
    <property type="entry name" value="HAD-like_hydrolase_sf"/>
</dbReference>
<gene>
    <name evidence="1" type="ORF">F8O05_05180</name>
</gene>
<dbReference type="SFLD" id="SFLDG01129">
    <property type="entry name" value="C1.5:_HAD__Beta-PGM__Phosphata"/>
    <property type="match status" value="1"/>
</dbReference>
<dbReference type="PANTHER" id="PTHR43434">
    <property type="entry name" value="PHOSPHOGLYCOLATE PHOSPHATASE"/>
    <property type="match status" value="1"/>
</dbReference>
<keyword evidence="2" id="KW-1185">Reference proteome</keyword>
<dbReference type="SFLD" id="SFLDS00003">
    <property type="entry name" value="Haloacid_Dehalogenase"/>
    <property type="match status" value="1"/>
</dbReference>
<dbReference type="InterPro" id="IPR036412">
    <property type="entry name" value="HAD-like_sf"/>
</dbReference>
<dbReference type="Proteomes" id="UP000433493">
    <property type="component" value="Unassembled WGS sequence"/>
</dbReference>
<dbReference type="Gene3D" id="1.10.150.240">
    <property type="entry name" value="Putative phosphatase, domain 2"/>
    <property type="match status" value="1"/>
</dbReference>
<sequence length="208" mass="22978">MTVRHVFWDLGGTLVNSYPSIRKAFLSVLNGTGTRISESELQQMLNVSIQNTIETLSSRFDIAPERFDQAYTALKEKWAQGAAPLMPGAVSVMTEIKRMRGLNLVVTNRDERSAKLLVRVTKLRVDDMICASETMPRKPDPTMHLELLKRHNLDPAECLGVGDRDIDTIAAQAAGMQTVQFVGSPGARVPVGVPTIGSLIDLHHYLRP</sequence>
<dbReference type="NCBIfam" id="TIGR01549">
    <property type="entry name" value="HAD-SF-IA-v1"/>
    <property type="match status" value="1"/>
</dbReference>
<dbReference type="OrthoDB" id="9807630at2"/>
<accession>A0A7J5BDA2</accession>
<evidence type="ECO:0000313" key="1">
    <source>
        <dbReference type="EMBL" id="KAB1644170.1"/>
    </source>
</evidence>